<dbReference type="InterPro" id="IPR018060">
    <property type="entry name" value="HTH_AraC"/>
</dbReference>
<evidence type="ECO:0000259" key="4">
    <source>
        <dbReference type="PROSITE" id="PS01124"/>
    </source>
</evidence>
<dbReference type="RefSeq" id="WP_100232637.1">
    <property type="nucleotide sequence ID" value="NZ_PGVG01000010.1"/>
</dbReference>
<evidence type="ECO:0000256" key="2">
    <source>
        <dbReference type="ARBA" id="ARBA00023125"/>
    </source>
</evidence>
<dbReference type="PROSITE" id="PS01124">
    <property type="entry name" value="HTH_ARAC_FAMILY_2"/>
    <property type="match status" value="1"/>
</dbReference>
<keyword evidence="1" id="KW-0805">Transcription regulation</keyword>
<sequence length="334" mass="36624">MSTPIPVLHFDTTDFPEQDRFDIWRSGIATHQVSRLEPDAPFEAIVDAWTLGDMVVTHSRIGAARMARTAEMAKADGLDVIQVVFLKAGTVTFTDDAPSPRTMRQGELAAFDTRRALVTEGSALDCITCTIARRAFERTGYDPATHGLIIDGAWGRLVADFLLSFVQQLEEMSIKDAASLSAAFVGLLTTAMRARPPSVDGASGRSVTLVRERAEAYIDRHLASDKLGIAAMSRALATSKSNLYRAFADAGGVTAYIRKRRLETIHVRLNAGEPLAIYDIAREYGFASAAHFSRAFRKQFGFSPRRARLGGVSAPVVAADDDVALFRQWEERLR</sequence>
<protein>
    <recommendedName>
        <fullName evidence="4">HTH araC/xylS-type domain-containing protein</fullName>
    </recommendedName>
</protein>
<dbReference type="SUPFAM" id="SSF46689">
    <property type="entry name" value="Homeodomain-like"/>
    <property type="match status" value="1"/>
</dbReference>
<dbReference type="AlphaFoldDB" id="A0A2M8R9D6"/>
<dbReference type="EMBL" id="PGVG01000010">
    <property type="protein sequence ID" value="PJG54444.1"/>
    <property type="molecule type" value="Genomic_DNA"/>
</dbReference>
<feature type="domain" description="HTH araC/xylS-type" evidence="4">
    <location>
        <begin position="212"/>
        <end position="310"/>
    </location>
</feature>
<evidence type="ECO:0000313" key="6">
    <source>
        <dbReference type="Proteomes" id="UP000231194"/>
    </source>
</evidence>
<dbReference type="Pfam" id="PF12833">
    <property type="entry name" value="HTH_18"/>
    <property type="match status" value="1"/>
</dbReference>
<dbReference type="GO" id="GO:0003700">
    <property type="term" value="F:DNA-binding transcription factor activity"/>
    <property type="evidence" value="ECO:0007669"/>
    <property type="project" value="InterPro"/>
</dbReference>
<dbReference type="PROSITE" id="PS00041">
    <property type="entry name" value="HTH_ARAC_FAMILY_1"/>
    <property type="match status" value="1"/>
</dbReference>
<gene>
    <name evidence="5" type="ORF">CVM73_14485</name>
</gene>
<dbReference type="GO" id="GO:0043565">
    <property type="term" value="F:sequence-specific DNA binding"/>
    <property type="evidence" value="ECO:0007669"/>
    <property type="project" value="InterPro"/>
</dbReference>
<dbReference type="OrthoDB" id="7904253at2"/>
<organism evidence="5 6">
    <name type="scientific">Bradyrhizobium forestalis</name>
    <dbReference type="NCBI Taxonomy" id="1419263"/>
    <lineage>
        <taxon>Bacteria</taxon>
        <taxon>Pseudomonadati</taxon>
        <taxon>Pseudomonadota</taxon>
        <taxon>Alphaproteobacteria</taxon>
        <taxon>Hyphomicrobiales</taxon>
        <taxon>Nitrobacteraceae</taxon>
        <taxon>Bradyrhizobium</taxon>
    </lineage>
</organism>
<keyword evidence="2" id="KW-0238">DNA-binding</keyword>
<dbReference type="InterPro" id="IPR020449">
    <property type="entry name" value="Tscrpt_reg_AraC-type_HTH"/>
</dbReference>
<dbReference type="PRINTS" id="PR00032">
    <property type="entry name" value="HTHARAC"/>
</dbReference>
<name>A0A2M8R9D6_9BRAD</name>
<keyword evidence="3" id="KW-0804">Transcription</keyword>
<keyword evidence="6" id="KW-1185">Reference proteome</keyword>
<comment type="caution">
    <text evidence="5">The sequence shown here is derived from an EMBL/GenBank/DDBJ whole genome shotgun (WGS) entry which is preliminary data.</text>
</comment>
<dbReference type="InterPro" id="IPR009057">
    <property type="entry name" value="Homeodomain-like_sf"/>
</dbReference>
<dbReference type="Proteomes" id="UP000231194">
    <property type="component" value="Unassembled WGS sequence"/>
</dbReference>
<evidence type="ECO:0000256" key="1">
    <source>
        <dbReference type="ARBA" id="ARBA00023015"/>
    </source>
</evidence>
<dbReference type="PANTHER" id="PTHR46796:SF6">
    <property type="entry name" value="ARAC SUBFAMILY"/>
    <property type="match status" value="1"/>
</dbReference>
<proteinExistence type="predicted"/>
<evidence type="ECO:0000256" key="3">
    <source>
        <dbReference type="ARBA" id="ARBA00023163"/>
    </source>
</evidence>
<accession>A0A2M8R9D6</accession>
<dbReference type="SMART" id="SM00342">
    <property type="entry name" value="HTH_ARAC"/>
    <property type="match status" value="1"/>
</dbReference>
<dbReference type="InterPro" id="IPR018062">
    <property type="entry name" value="HTH_AraC-typ_CS"/>
</dbReference>
<evidence type="ECO:0000313" key="5">
    <source>
        <dbReference type="EMBL" id="PJG54444.1"/>
    </source>
</evidence>
<dbReference type="Gene3D" id="1.10.10.60">
    <property type="entry name" value="Homeodomain-like"/>
    <property type="match status" value="1"/>
</dbReference>
<reference evidence="5 6" key="1">
    <citation type="submission" date="2017-11" db="EMBL/GenBank/DDBJ databases">
        <title>Bradyrhizobium forestalis sp. nov., an efficient nitrogen-fixing bacterium isolated from nodules of forest legume species in the Amazon.</title>
        <authorList>
            <person name="Costa E.M."/>
            <person name="Guimaraes A."/>
            <person name="Carvalho T.S."/>
            <person name="Rodrigues T.L."/>
            <person name="Ribeiro P.R.A."/>
            <person name="Lebbe L."/>
            <person name="Willems A."/>
            <person name="Moreira F.M.S."/>
        </authorList>
    </citation>
    <scope>NUCLEOTIDE SEQUENCE [LARGE SCALE GENOMIC DNA]</scope>
    <source>
        <strain evidence="5 6">INPA54B</strain>
    </source>
</reference>
<dbReference type="PANTHER" id="PTHR46796">
    <property type="entry name" value="HTH-TYPE TRANSCRIPTIONAL ACTIVATOR RHAS-RELATED"/>
    <property type="match status" value="1"/>
</dbReference>
<dbReference type="InterPro" id="IPR050204">
    <property type="entry name" value="AraC_XylS_family_regulators"/>
</dbReference>